<dbReference type="AlphaFoldDB" id="A0A8H6Z6S2"/>
<feature type="region of interest" description="Disordered" evidence="1">
    <location>
        <begin position="1"/>
        <end position="33"/>
    </location>
</feature>
<dbReference type="GO" id="GO:0007166">
    <property type="term" value="P:cell surface receptor signaling pathway"/>
    <property type="evidence" value="ECO:0007669"/>
    <property type="project" value="InterPro"/>
</dbReference>
<keyword evidence="3" id="KW-1185">Reference proteome</keyword>
<sequence length="651" mass="72399">MHQSGRRASYPGPGPSNISPVSSSPTTPISEPVSLPVVDNRLARSWHSWTHTSHHDISQTNLSAPSFDMRWDRTRLRVFRAVSAIIHIAGDEVLPVAAEALSLAPVPALAPAAKILDSIWKSLTKVQTNRSACLRLTDRCATLLMLIHDAVSASGDAVAHELEAPLEKLEQSFADIDRFFKEQAERSFIDRYIHREEIREQIVNHDKSIDECLNLFNLRVNLSHMAVSLRMERQQFTPPGGSMLLSPDETNPPSPSPISETDTDAFHLTNFEIQGTPEMLHGDGSTLNEELRITQSENEADQARDDAELRRVLRSALYAPDNRTVTHILQIPSADMSVPAMMTALLRELERRRNEPLAPAGSSPSPRIRTLTWPVDGVRARQVELLDRQFVEVALEALKRTENCTRPASPSVITGAFERVVPTDIQVQPPCNSSMSAWSGETGITTPLSTVPQHLPPHDHSALDDPTIDPSKAATEIRYRLSLSHAFHHLSVTLPLWTPSLVALGAVGYLEKPTGAFRTLFNCRDPDSTSNGRLSGFPKLSVIPTVIFKPNPDRAHHLRGIIDRFTQNQRTYPVLALGETAHLIAEKAEHHYFERLDELKQWFRANIQAVVDAYHPAHLKEEIFLVVGTLNARDHALLVNHGGDDPEEVSF</sequence>
<keyword evidence="2" id="KW-0418">Kinase</keyword>
<gene>
    <name evidence="2" type="ORF">MSAN_00659300</name>
</gene>
<dbReference type="Proteomes" id="UP000623467">
    <property type="component" value="Unassembled WGS sequence"/>
</dbReference>
<keyword evidence="2" id="KW-0808">Transferase</keyword>
<dbReference type="InterPro" id="IPR059179">
    <property type="entry name" value="MLKL-like_MCAfunc"/>
</dbReference>
<comment type="caution">
    <text evidence="2">The sequence shown here is derived from an EMBL/GenBank/DDBJ whole genome shotgun (WGS) entry which is preliminary data.</text>
</comment>
<name>A0A8H6Z6S2_9AGAR</name>
<protein>
    <submittedName>
        <fullName evidence="2">Protein kinase domain-containing protein</fullName>
    </submittedName>
</protein>
<organism evidence="2 3">
    <name type="scientific">Mycena sanguinolenta</name>
    <dbReference type="NCBI Taxonomy" id="230812"/>
    <lineage>
        <taxon>Eukaryota</taxon>
        <taxon>Fungi</taxon>
        <taxon>Dikarya</taxon>
        <taxon>Basidiomycota</taxon>
        <taxon>Agaricomycotina</taxon>
        <taxon>Agaricomycetes</taxon>
        <taxon>Agaricomycetidae</taxon>
        <taxon>Agaricales</taxon>
        <taxon>Marasmiineae</taxon>
        <taxon>Mycenaceae</taxon>
        <taxon>Mycena</taxon>
    </lineage>
</organism>
<proteinExistence type="predicted"/>
<evidence type="ECO:0000256" key="1">
    <source>
        <dbReference type="SAM" id="MobiDB-lite"/>
    </source>
</evidence>
<dbReference type="CDD" id="cd21037">
    <property type="entry name" value="MLKL_NTD"/>
    <property type="match status" value="1"/>
</dbReference>
<feature type="compositionally biased region" description="Low complexity" evidence="1">
    <location>
        <begin position="15"/>
        <end position="33"/>
    </location>
</feature>
<evidence type="ECO:0000313" key="2">
    <source>
        <dbReference type="EMBL" id="KAF7370280.1"/>
    </source>
</evidence>
<dbReference type="InterPro" id="IPR036537">
    <property type="entry name" value="Adaptor_Cbl_N_dom_sf"/>
</dbReference>
<dbReference type="EMBL" id="JACAZH010000004">
    <property type="protein sequence ID" value="KAF7370280.1"/>
    <property type="molecule type" value="Genomic_DNA"/>
</dbReference>
<dbReference type="OrthoDB" id="1668230at2759"/>
<dbReference type="Gene3D" id="1.20.930.20">
    <property type="entry name" value="Adaptor protein Cbl, N-terminal domain"/>
    <property type="match status" value="1"/>
</dbReference>
<evidence type="ECO:0000313" key="3">
    <source>
        <dbReference type="Proteomes" id="UP000623467"/>
    </source>
</evidence>
<dbReference type="GO" id="GO:0016301">
    <property type="term" value="F:kinase activity"/>
    <property type="evidence" value="ECO:0007669"/>
    <property type="project" value="UniProtKB-KW"/>
</dbReference>
<reference evidence="2" key="1">
    <citation type="submission" date="2020-05" db="EMBL/GenBank/DDBJ databases">
        <title>Mycena genomes resolve the evolution of fungal bioluminescence.</title>
        <authorList>
            <person name="Tsai I.J."/>
        </authorList>
    </citation>
    <scope>NUCLEOTIDE SEQUENCE</scope>
    <source>
        <strain evidence="2">160909Yilan</strain>
    </source>
</reference>
<accession>A0A8H6Z6S2</accession>
<feature type="region of interest" description="Disordered" evidence="1">
    <location>
        <begin position="238"/>
        <end position="259"/>
    </location>
</feature>